<dbReference type="GO" id="GO:0003677">
    <property type="term" value="F:DNA binding"/>
    <property type="evidence" value="ECO:0007669"/>
    <property type="project" value="UniProtKB-KW"/>
</dbReference>
<dbReference type="EMBL" id="DTGR01000011">
    <property type="protein sequence ID" value="HHS28160.1"/>
    <property type="molecule type" value="Genomic_DNA"/>
</dbReference>
<evidence type="ECO:0000259" key="2">
    <source>
        <dbReference type="Pfam" id="PF26390"/>
    </source>
</evidence>
<sequence length="155" mass="16819">MMKLVRFISLTGILTLVLAVTAAWAQPGMGMGRGQGRGWGAGDPYSRMYNPQTVETLSGEVVSLEKFAPGRRMSYGVHFTLKTDKETIAVHLGPSWYVEKQPVTIAQGDKVEVTGSRITYQGQPAIVAAEVKKGGQVLKLRDANGVPAWAGQRMR</sequence>
<name>A0A7V6A0Z0_9BACT</name>
<proteinExistence type="predicted"/>
<reference evidence="3" key="1">
    <citation type="journal article" date="2020" name="mSystems">
        <title>Genome- and Community-Level Interaction Insights into Carbon Utilization and Element Cycling Functions of Hydrothermarchaeota in Hydrothermal Sediment.</title>
        <authorList>
            <person name="Zhou Z."/>
            <person name="Liu Y."/>
            <person name="Xu W."/>
            <person name="Pan J."/>
            <person name="Luo Z.H."/>
            <person name="Li M."/>
        </authorList>
    </citation>
    <scope>NUCLEOTIDE SEQUENCE [LARGE SCALE GENOMIC DNA]</scope>
    <source>
        <strain evidence="3">SpSt-767</strain>
    </source>
</reference>
<organism evidence="3">
    <name type="scientific">Desulfobacca acetoxidans</name>
    <dbReference type="NCBI Taxonomy" id="60893"/>
    <lineage>
        <taxon>Bacteria</taxon>
        <taxon>Pseudomonadati</taxon>
        <taxon>Thermodesulfobacteriota</taxon>
        <taxon>Desulfobaccia</taxon>
        <taxon>Desulfobaccales</taxon>
        <taxon>Desulfobaccaceae</taxon>
        <taxon>Desulfobacca</taxon>
    </lineage>
</organism>
<feature type="domain" description="Magnetosome protein MamS/MamX" evidence="2">
    <location>
        <begin position="53"/>
        <end position="138"/>
    </location>
</feature>
<feature type="chain" id="PRO_5031027761" evidence="1">
    <location>
        <begin position="26"/>
        <end position="155"/>
    </location>
</feature>
<gene>
    <name evidence="3" type="ORF">ENV52_00460</name>
</gene>
<evidence type="ECO:0000256" key="1">
    <source>
        <dbReference type="SAM" id="SignalP"/>
    </source>
</evidence>
<evidence type="ECO:0000313" key="3">
    <source>
        <dbReference type="EMBL" id="HHS28160.1"/>
    </source>
</evidence>
<protein>
    <submittedName>
        <fullName evidence="3">DNA-binding protein</fullName>
    </submittedName>
</protein>
<accession>A0A7V6A0Z0</accession>
<keyword evidence="1" id="KW-0732">Signal</keyword>
<comment type="caution">
    <text evidence="3">The sequence shown here is derived from an EMBL/GenBank/DDBJ whole genome shotgun (WGS) entry which is preliminary data.</text>
</comment>
<keyword evidence="3" id="KW-0238">DNA-binding</keyword>
<dbReference type="Pfam" id="PF26390">
    <property type="entry name" value="MamS_MamX"/>
    <property type="match status" value="1"/>
</dbReference>
<feature type="signal peptide" evidence="1">
    <location>
        <begin position="1"/>
        <end position="25"/>
    </location>
</feature>
<dbReference type="AlphaFoldDB" id="A0A7V6A0Z0"/>
<dbReference type="InterPro" id="IPR058837">
    <property type="entry name" value="MamS_MamX_dom"/>
</dbReference>